<reference evidence="2 3" key="1">
    <citation type="journal article" date="2011" name="Proc. Natl. Acad. Sci. U.S.A.">
        <title>Genome and transcriptome analyses of the mountain pine beetle-fungal symbiont Grosmannia clavigera, a lodgepole pine pathogen.</title>
        <authorList>
            <person name="DiGuistini S."/>
            <person name="Wang Y."/>
            <person name="Liao N.Y."/>
            <person name="Taylor G."/>
            <person name="Tanguay P."/>
            <person name="Feau N."/>
            <person name="Henrissat B."/>
            <person name="Chan S.K."/>
            <person name="Hesse-Orce U."/>
            <person name="Alamouti S.M."/>
            <person name="Tsui C.K.M."/>
            <person name="Docking R.T."/>
            <person name="Levasseur A."/>
            <person name="Haridas S."/>
            <person name="Robertson G."/>
            <person name="Birol I."/>
            <person name="Holt R.A."/>
            <person name="Marra M.A."/>
            <person name="Hamelin R.C."/>
            <person name="Hirst M."/>
            <person name="Jones S.J.M."/>
            <person name="Bohlmann J."/>
            <person name="Breuil C."/>
        </authorList>
    </citation>
    <scope>NUCLEOTIDE SEQUENCE [LARGE SCALE GENOMIC DNA]</scope>
    <source>
        <strain evidence="3">kw1407 / UAMH 11150</strain>
    </source>
</reference>
<sequence length="198" mass="20835">MCRQAGRIRQFGAPAQDRRPGAETLSVGSRRKDVEVCLVSKIHLCQPLPSSAYSQTWAAPRTTAARFRCRPPMKPLNTSRSAPWPSISSVNTTGLVHSSSVRSRWYTTYLPNATISYPSSSASSLWSRSISATTTGTSRPVPGAASSKMLPANLATTSAVGTPAGGYMAGDMGSGPNAAKYTCVIASMSAATACRTRS</sequence>
<proteinExistence type="predicted"/>
<dbReference type="HOGENOM" id="CLU_1378258_0_0_1"/>
<accession>F0XPK1</accession>
<dbReference type="RefSeq" id="XP_014169772.1">
    <property type="nucleotide sequence ID" value="XM_014314297.1"/>
</dbReference>
<evidence type="ECO:0000313" key="3">
    <source>
        <dbReference type="Proteomes" id="UP000007796"/>
    </source>
</evidence>
<organism evidence="3">
    <name type="scientific">Grosmannia clavigera (strain kw1407 / UAMH 11150)</name>
    <name type="common">Blue stain fungus</name>
    <name type="synonym">Graphiocladiella clavigera</name>
    <dbReference type="NCBI Taxonomy" id="655863"/>
    <lineage>
        <taxon>Eukaryota</taxon>
        <taxon>Fungi</taxon>
        <taxon>Dikarya</taxon>
        <taxon>Ascomycota</taxon>
        <taxon>Pezizomycotina</taxon>
        <taxon>Sordariomycetes</taxon>
        <taxon>Sordariomycetidae</taxon>
        <taxon>Ophiostomatales</taxon>
        <taxon>Ophiostomataceae</taxon>
        <taxon>Leptographium</taxon>
    </lineage>
</organism>
<dbReference type="InParanoid" id="F0XPK1"/>
<dbReference type="GeneID" id="25980820"/>
<dbReference type="Proteomes" id="UP000007796">
    <property type="component" value="Unassembled WGS sequence"/>
</dbReference>
<evidence type="ECO:0000313" key="2">
    <source>
        <dbReference type="EMBL" id="EFX00290.1"/>
    </source>
</evidence>
<keyword evidence="3" id="KW-1185">Reference proteome</keyword>
<protein>
    <submittedName>
        <fullName evidence="2">Uncharacterized protein</fullName>
    </submittedName>
</protein>
<name>F0XPK1_GROCL</name>
<dbReference type="EMBL" id="GL629801">
    <property type="protein sequence ID" value="EFX00290.1"/>
    <property type="molecule type" value="Genomic_DNA"/>
</dbReference>
<dbReference type="AlphaFoldDB" id="F0XPK1"/>
<feature type="region of interest" description="Disordered" evidence="1">
    <location>
        <begin position="1"/>
        <end position="27"/>
    </location>
</feature>
<evidence type="ECO:0000256" key="1">
    <source>
        <dbReference type="SAM" id="MobiDB-lite"/>
    </source>
</evidence>
<gene>
    <name evidence="2" type="ORF">CMQ_7292</name>
</gene>